<dbReference type="PROSITE" id="PS50043">
    <property type="entry name" value="HTH_LUXR_2"/>
    <property type="match status" value="1"/>
</dbReference>
<evidence type="ECO:0000313" key="6">
    <source>
        <dbReference type="EMBL" id="TVT36532.1"/>
    </source>
</evidence>
<dbReference type="InterPro" id="IPR036388">
    <property type="entry name" value="WH-like_DNA-bd_sf"/>
</dbReference>
<dbReference type="SUPFAM" id="SSF46894">
    <property type="entry name" value="C-terminal effector domain of the bipartite response regulators"/>
    <property type="match status" value="2"/>
</dbReference>
<dbReference type="CDD" id="cd15831">
    <property type="entry name" value="BTAD"/>
    <property type="match status" value="1"/>
</dbReference>
<dbReference type="InterPro" id="IPR000792">
    <property type="entry name" value="Tscrpt_reg_LuxR_C"/>
</dbReference>
<dbReference type="OrthoDB" id="4266042at2"/>
<keyword evidence="4" id="KW-0804">Transcription</keyword>
<evidence type="ECO:0000256" key="3">
    <source>
        <dbReference type="ARBA" id="ARBA00023125"/>
    </source>
</evidence>
<name>A0A558BJ53_9PSEU</name>
<dbReference type="EMBL" id="VJWX01000313">
    <property type="protein sequence ID" value="TVT36532.1"/>
    <property type="molecule type" value="Genomic_DNA"/>
</dbReference>
<dbReference type="InterPro" id="IPR011990">
    <property type="entry name" value="TPR-like_helical_dom_sf"/>
</dbReference>
<dbReference type="Pfam" id="PF00196">
    <property type="entry name" value="GerE"/>
    <property type="match status" value="1"/>
</dbReference>
<gene>
    <name evidence="6" type="ORF">FNH05_25510</name>
</gene>
<dbReference type="SMART" id="SM00862">
    <property type="entry name" value="Trans_reg_C"/>
    <property type="match status" value="1"/>
</dbReference>
<organism evidence="6 7">
    <name type="scientific">Amycolatopsis rhizosphaerae</name>
    <dbReference type="NCBI Taxonomy" id="2053003"/>
    <lineage>
        <taxon>Bacteria</taxon>
        <taxon>Bacillati</taxon>
        <taxon>Actinomycetota</taxon>
        <taxon>Actinomycetes</taxon>
        <taxon>Pseudonocardiales</taxon>
        <taxon>Pseudonocardiaceae</taxon>
        <taxon>Amycolatopsis</taxon>
    </lineage>
</organism>
<dbReference type="InterPro" id="IPR016032">
    <property type="entry name" value="Sig_transdc_resp-reg_C-effctor"/>
</dbReference>
<reference evidence="6 7" key="2">
    <citation type="submission" date="2019-08" db="EMBL/GenBank/DDBJ databases">
        <title>Amycolatopsis acidicola sp. nov., isolated from peat swamp forest soil.</title>
        <authorList>
            <person name="Srisuk N."/>
        </authorList>
    </citation>
    <scope>NUCLEOTIDE SEQUENCE [LARGE SCALE GENOMIC DNA]</scope>
    <source>
        <strain evidence="6 7">TBRC 6029</strain>
    </source>
</reference>
<dbReference type="CDD" id="cd06170">
    <property type="entry name" value="LuxR_C_like"/>
    <property type="match status" value="1"/>
</dbReference>
<dbReference type="InterPro" id="IPR051677">
    <property type="entry name" value="AfsR-DnrI-RedD_regulator"/>
</dbReference>
<dbReference type="PANTHER" id="PTHR35807">
    <property type="entry name" value="TRANSCRIPTIONAL REGULATOR REDD-RELATED"/>
    <property type="match status" value="1"/>
</dbReference>
<proteinExistence type="inferred from homology"/>
<dbReference type="SMART" id="SM01043">
    <property type="entry name" value="BTAD"/>
    <property type="match status" value="1"/>
</dbReference>
<dbReference type="Proteomes" id="UP000320011">
    <property type="component" value="Unassembled WGS sequence"/>
</dbReference>
<evidence type="ECO:0000256" key="1">
    <source>
        <dbReference type="ARBA" id="ARBA00005820"/>
    </source>
</evidence>
<dbReference type="GO" id="GO:0003677">
    <property type="term" value="F:DNA binding"/>
    <property type="evidence" value="ECO:0007669"/>
    <property type="project" value="UniProtKB-KW"/>
</dbReference>
<dbReference type="Pfam" id="PF03704">
    <property type="entry name" value="BTAD"/>
    <property type="match status" value="1"/>
</dbReference>
<feature type="domain" description="HTH luxR-type" evidence="5">
    <location>
        <begin position="446"/>
        <end position="511"/>
    </location>
</feature>
<sequence>MAPVVRTSSPAPRSCAATATCTFSSSSTISTRARAAVFAVIKSSCVPMESKRMQFSVLGPLQVRPSRDTRVEPRATKPGALLAVLLLNANAWVSVDQLIGAIWHEQAVPASAVRNLRSYVWQLRRSLGERLEGGPCGYRLRVCPGERDSDQVERLAESARSAMAAGEYETAAERLSGALSLWRGEPFEGLVFEAATAAATRLNELRREVNHLLADACLELGRTSEATRLLRELTEREPWCESSWARLVLALHQAGRTDEALAAFERIRKLLLDELGVGPGPELAAAQRKVLHGRKTMSTTKLSLVVGGRPAPAHAEIDTLLASARHEVLIMSDGPGSGPIDALRRIARTGLHPGVRYRVLCPDSARLSSALRTLSLAGADVRTDAEVPMQALVIDRGSALLPADRESTGYQAGAAVFRLPGVVTATVGLFERIWQGAVPLLPSEPAEAGDGVLTRRERDLLALLCSGSTDESAAARLGISVRTVRRMVADIMNRLGARSRFQAGVKAADRGWLMDMAG</sequence>
<evidence type="ECO:0000313" key="7">
    <source>
        <dbReference type="Proteomes" id="UP000320011"/>
    </source>
</evidence>
<comment type="similarity">
    <text evidence="1">Belongs to the AfsR/DnrI/RedD regulatory family.</text>
</comment>
<dbReference type="PANTHER" id="PTHR35807:SF1">
    <property type="entry name" value="TRANSCRIPTIONAL REGULATOR REDD"/>
    <property type="match status" value="1"/>
</dbReference>
<evidence type="ECO:0000256" key="4">
    <source>
        <dbReference type="ARBA" id="ARBA00023163"/>
    </source>
</evidence>
<dbReference type="PRINTS" id="PR00038">
    <property type="entry name" value="HTHLUXR"/>
</dbReference>
<reference evidence="6 7" key="1">
    <citation type="submission" date="2019-07" db="EMBL/GenBank/DDBJ databases">
        <authorList>
            <person name="Duangmal K."/>
            <person name="Teo W.F.A."/>
        </authorList>
    </citation>
    <scope>NUCLEOTIDE SEQUENCE [LARGE SCALE GENOMIC DNA]</scope>
    <source>
        <strain evidence="6 7">TBRC 6029</strain>
    </source>
</reference>
<dbReference type="AlphaFoldDB" id="A0A558BJ53"/>
<dbReference type="GO" id="GO:0000160">
    <property type="term" value="P:phosphorelay signal transduction system"/>
    <property type="evidence" value="ECO:0007669"/>
    <property type="project" value="InterPro"/>
</dbReference>
<dbReference type="SUPFAM" id="SSF48452">
    <property type="entry name" value="TPR-like"/>
    <property type="match status" value="1"/>
</dbReference>
<dbReference type="InterPro" id="IPR005158">
    <property type="entry name" value="BTAD"/>
</dbReference>
<comment type="caution">
    <text evidence="6">The sequence shown here is derived from an EMBL/GenBank/DDBJ whole genome shotgun (WGS) entry which is preliminary data.</text>
</comment>
<dbReference type="SMART" id="SM00421">
    <property type="entry name" value="HTH_LUXR"/>
    <property type="match status" value="1"/>
</dbReference>
<evidence type="ECO:0000256" key="2">
    <source>
        <dbReference type="ARBA" id="ARBA00023015"/>
    </source>
</evidence>
<accession>A0A558BJ53</accession>
<dbReference type="GO" id="GO:0006355">
    <property type="term" value="P:regulation of DNA-templated transcription"/>
    <property type="evidence" value="ECO:0007669"/>
    <property type="project" value="InterPro"/>
</dbReference>
<dbReference type="Gene3D" id="1.10.10.10">
    <property type="entry name" value="Winged helix-like DNA-binding domain superfamily/Winged helix DNA-binding domain"/>
    <property type="match status" value="2"/>
</dbReference>
<evidence type="ECO:0000259" key="5">
    <source>
        <dbReference type="PROSITE" id="PS50043"/>
    </source>
</evidence>
<keyword evidence="3" id="KW-0238">DNA-binding</keyword>
<dbReference type="Gene3D" id="1.25.40.10">
    <property type="entry name" value="Tetratricopeptide repeat domain"/>
    <property type="match status" value="1"/>
</dbReference>
<dbReference type="InterPro" id="IPR001867">
    <property type="entry name" value="OmpR/PhoB-type_DNA-bd"/>
</dbReference>
<keyword evidence="7" id="KW-1185">Reference proteome</keyword>
<protein>
    <recommendedName>
        <fullName evidence="5">HTH luxR-type domain-containing protein</fullName>
    </recommendedName>
</protein>
<keyword evidence="2" id="KW-0805">Transcription regulation</keyword>